<evidence type="ECO:0000256" key="1">
    <source>
        <dbReference type="ARBA" id="ARBA00008056"/>
    </source>
</evidence>
<keyword evidence="2" id="KW-0408">Iron</keyword>
<dbReference type="Proteomes" id="UP001276659">
    <property type="component" value="Unassembled WGS sequence"/>
</dbReference>
<dbReference type="InterPro" id="IPR044861">
    <property type="entry name" value="IPNS-like_FE2OG_OXY"/>
</dbReference>
<gene>
    <name evidence="4" type="ORF">OEA41_002410</name>
</gene>
<dbReference type="EMBL" id="JASNWA010000006">
    <property type="protein sequence ID" value="KAK3175164.1"/>
    <property type="molecule type" value="Genomic_DNA"/>
</dbReference>
<keyword evidence="2" id="KW-0560">Oxidoreductase</keyword>
<reference evidence="4" key="1">
    <citation type="submission" date="2022-11" db="EMBL/GenBank/DDBJ databases">
        <title>Chromosomal genome sequence assembly and mating type (MAT) locus characterization of the leprose asexual lichenized fungus Lepraria neglecta (Nyl.) Erichsen.</title>
        <authorList>
            <person name="Allen J.L."/>
            <person name="Pfeffer B."/>
        </authorList>
    </citation>
    <scope>NUCLEOTIDE SEQUENCE</scope>
    <source>
        <strain evidence="4">Allen 5258</strain>
    </source>
</reference>
<sequence length="340" mass="37636">MSSTTTTTTATATTRDAIQTSPFPTIDISPFLRYDASKADLNRTAQSLSTACTSPGFFYLTNHNLSAALSNRVLSLARDFFLHTPVTEKEKLKRRDVGIGNGDGARGYQVIGDNVTQGKRDWHEALDYYRPVRDAEPTEDEVGKQPPYDLLQGINQWPSTPSGFREVYEEFISKMLELGTAVMRAMGMALGEGMEDVFVSNTRKSWWVMRAIGYPPLPDDAPEGGVSCGVHSDYGCVTLLLADETKGALQAWVEEEGGGRWVDVNPAEGALVVNIGDMMARWSEGKWKATKHRVVHRGSGYRVSVPFFFEPDWDARVPGREGEGEVVYGEYLSDKVRGNF</sequence>
<dbReference type="PRINTS" id="PR00682">
    <property type="entry name" value="IPNSYNTHASE"/>
</dbReference>
<feature type="domain" description="Fe2OG dioxygenase" evidence="3">
    <location>
        <begin position="205"/>
        <end position="311"/>
    </location>
</feature>
<dbReference type="InterPro" id="IPR027443">
    <property type="entry name" value="IPNS-like_sf"/>
</dbReference>
<dbReference type="InterPro" id="IPR005123">
    <property type="entry name" value="Oxoglu/Fe-dep_dioxygenase_dom"/>
</dbReference>
<dbReference type="SUPFAM" id="SSF51197">
    <property type="entry name" value="Clavaminate synthase-like"/>
    <property type="match status" value="1"/>
</dbReference>
<evidence type="ECO:0000256" key="2">
    <source>
        <dbReference type="RuleBase" id="RU003682"/>
    </source>
</evidence>
<dbReference type="PROSITE" id="PS51471">
    <property type="entry name" value="FE2OG_OXY"/>
    <property type="match status" value="1"/>
</dbReference>
<dbReference type="GO" id="GO:0016491">
    <property type="term" value="F:oxidoreductase activity"/>
    <property type="evidence" value="ECO:0007669"/>
    <property type="project" value="UniProtKB-KW"/>
</dbReference>
<comment type="caution">
    <text evidence="4">The sequence shown here is derived from an EMBL/GenBank/DDBJ whole genome shotgun (WGS) entry which is preliminary data.</text>
</comment>
<dbReference type="Gene3D" id="2.60.120.330">
    <property type="entry name" value="B-lactam Antibiotic, Isopenicillin N Synthase, Chain"/>
    <property type="match status" value="1"/>
</dbReference>
<proteinExistence type="inferred from homology"/>
<evidence type="ECO:0000313" key="4">
    <source>
        <dbReference type="EMBL" id="KAK3175164.1"/>
    </source>
</evidence>
<dbReference type="InterPro" id="IPR050231">
    <property type="entry name" value="Iron_ascorbate_oxido_reductase"/>
</dbReference>
<organism evidence="4 5">
    <name type="scientific">Lepraria neglecta</name>
    <dbReference type="NCBI Taxonomy" id="209136"/>
    <lineage>
        <taxon>Eukaryota</taxon>
        <taxon>Fungi</taxon>
        <taxon>Dikarya</taxon>
        <taxon>Ascomycota</taxon>
        <taxon>Pezizomycotina</taxon>
        <taxon>Lecanoromycetes</taxon>
        <taxon>OSLEUM clade</taxon>
        <taxon>Lecanoromycetidae</taxon>
        <taxon>Lecanorales</taxon>
        <taxon>Lecanorineae</taxon>
        <taxon>Stereocaulaceae</taxon>
        <taxon>Lepraria</taxon>
    </lineage>
</organism>
<dbReference type="Pfam" id="PF14226">
    <property type="entry name" value="DIOX_N"/>
    <property type="match status" value="1"/>
</dbReference>
<dbReference type="AlphaFoldDB" id="A0AAD9ZBW7"/>
<keyword evidence="2" id="KW-0479">Metal-binding</keyword>
<dbReference type="Pfam" id="PF03171">
    <property type="entry name" value="2OG-FeII_Oxy"/>
    <property type="match status" value="1"/>
</dbReference>
<dbReference type="InterPro" id="IPR026992">
    <property type="entry name" value="DIOX_N"/>
</dbReference>
<evidence type="ECO:0000313" key="5">
    <source>
        <dbReference type="Proteomes" id="UP001276659"/>
    </source>
</evidence>
<name>A0AAD9ZBW7_9LECA</name>
<dbReference type="GO" id="GO:0046872">
    <property type="term" value="F:metal ion binding"/>
    <property type="evidence" value="ECO:0007669"/>
    <property type="project" value="UniProtKB-KW"/>
</dbReference>
<evidence type="ECO:0000259" key="3">
    <source>
        <dbReference type="PROSITE" id="PS51471"/>
    </source>
</evidence>
<keyword evidence="5" id="KW-1185">Reference proteome</keyword>
<accession>A0AAD9ZBW7</accession>
<dbReference type="PANTHER" id="PTHR47990">
    <property type="entry name" value="2-OXOGLUTARATE (2OG) AND FE(II)-DEPENDENT OXYGENASE SUPERFAMILY PROTEIN-RELATED"/>
    <property type="match status" value="1"/>
</dbReference>
<comment type="similarity">
    <text evidence="1 2">Belongs to the iron/ascorbate-dependent oxidoreductase family.</text>
</comment>
<protein>
    <recommendedName>
        <fullName evidence="3">Fe2OG dioxygenase domain-containing protein</fullName>
    </recommendedName>
</protein>
<dbReference type="GO" id="GO:0044283">
    <property type="term" value="P:small molecule biosynthetic process"/>
    <property type="evidence" value="ECO:0007669"/>
    <property type="project" value="UniProtKB-ARBA"/>
</dbReference>